<dbReference type="Gene3D" id="3.30.420.10">
    <property type="entry name" value="Ribonuclease H-like superfamily/Ribonuclease H"/>
    <property type="match status" value="1"/>
</dbReference>
<dbReference type="PANTHER" id="PTHR33568:SF3">
    <property type="entry name" value="DNA-DIRECTED DNA POLYMERASE"/>
    <property type="match status" value="1"/>
</dbReference>
<gene>
    <name evidence="1" type="ORF">FWK35_00015503</name>
</gene>
<dbReference type="OrthoDB" id="6750869at2759"/>
<dbReference type="InterPro" id="IPR012337">
    <property type="entry name" value="RNaseH-like_sf"/>
</dbReference>
<organism evidence="1 2">
    <name type="scientific">Aphis craccivora</name>
    <name type="common">Cowpea aphid</name>
    <dbReference type="NCBI Taxonomy" id="307492"/>
    <lineage>
        <taxon>Eukaryota</taxon>
        <taxon>Metazoa</taxon>
        <taxon>Ecdysozoa</taxon>
        <taxon>Arthropoda</taxon>
        <taxon>Hexapoda</taxon>
        <taxon>Insecta</taxon>
        <taxon>Pterygota</taxon>
        <taxon>Neoptera</taxon>
        <taxon>Paraneoptera</taxon>
        <taxon>Hemiptera</taxon>
        <taxon>Sternorrhyncha</taxon>
        <taxon>Aphidomorpha</taxon>
        <taxon>Aphidoidea</taxon>
        <taxon>Aphididae</taxon>
        <taxon>Aphidini</taxon>
        <taxon>Aphis</taxon>
        <taxon>Aphis</taxon>
    </lineage>
</organism>
<dbReference type="Proteomes" id="UP000478052">
    <property type="component" value="Unassembled WGS sequence"/>
</dbReference>
<accession>A0A6G0WGY3</accession>
<sequence>MTTLHTHNSVCGYGKCHNCKQENIDLCLHECFMQQKIRKGEYCVEACVCNSKSSEKRNDCMFTTNYIFFYYEAQQNTETHIPNMVIAHNFEGTKYVFSTDDAATANDKFCKWALSKDIKGTTYIAHNSKSYDTYFIIQYILKYMPTVKYEIIRNGTKIMMLEIKEGGLNLKFIDSLHFIQSKLFDFPKRLDLQKRKMDTFHIFSILQKIKVI</sequence>
<evidence type="ECO:0000313" key="1">
    <source>
        <dbReference type="EMBL" id="KAF0726407.1"/>
    </source>
</evidence>
<reference evidence="1 2" key="1">
    <citation type="submission" date="2019-08" db="EMBL/GenBank/DDBJ databases">
        <title>Whole genome of Aphis craccivora.</title>
        <authorList>
            <person name="Voronova N.V."/>
            <person name="Shulinski R.S."/>
            <person name="Bandarenka Y.V."/>
            <person name="Zhorov D.G."/>
            <person name="Warner D."/>
        </authorList>
    </citation>
    <scope>NUCLEOTIDE SEQUENCE [LARGE SCALE GENOMIC DNA]</scope>
    <source>
        <strain evidence="1">180601</strain>
        <tissue evidence="1">Whole Body</tissue>
    </source>
</reference>
<name>A0A6G0WGY3_APHCR</name>
<evidence type="ECO:0008006" key="3">
    <source>
        <dbReference type="Google" id="ProtNLM"/>
    </source>
</evidence>
<comment type="caution">
    <text evidence="1">The sequence shown here is derived from an EMBL/GenBank/DDBJ whole genome shotgun (WGS) entry which is preliminary data.</text>
</comment>
<dbReference type="SUPFAM" id="SSF53098">
    <property type="entry name" value="Ribonuclease H-like"/>
    <property type="match status" value="1"/>
</dbReference>
<keyword evidence="2" id="KW-1185">Reference proteome</keyword>
<evidence type="ECO:0000313" key="2">
    <source>
        <dbReference type="Proteomes" id="UP000478052"/>
    </source>
</evidence>
<dbReference type="GO" id="GO:0003676">
    <property type="term" value="F:nucleic acid binding"/>
    <property type="evidence" value="ECO:0007669"/>
    <property type="project" value="InterPro"/>
</dbReference>
<protein>
    <recommendedName>
        <fullName evidence="3">DNA-directed DNA polymerase</fullName>
    </recommendedName>
</protein>
<dbReference type="InterPro" id="IPR036397">
    <property type="entry name" value="RNaseH_sf"/>
</dbReference>
<dbReference type="AlphaFoldDB" id="A0A6G0WGY3"/>
<dbReference type="PANTHER" id="PTHR33568">
    <property type="entry name" value="DNA POLYMERASE"/>
    <property type="match status" value="1"/>
</dbReference>
<dbReference type="EMBL" id="VUJU01008743">
    <property type="protein sequence ID" value="KAF0726407.1"/>
    <property type="molecule type" value="Genomic_DNA"/>
</dbReference>
<proteinExistence type="predicted"/>